<dbReference type="HOGENOM" id="CLU_2526420_0_0_11"/>
<evidence type="ECO:0000313" key="1">
    <source>
        <dbReference type="EMBL" id="AAZ54757.1"/>
    </source>
</evidence>
<gene>
    <name evidence="1" type="ordered locus">Tfu_0719</name>
</gene>
<name>Q47S10_THEFY</name>
<protein>
    <submittedName>
        <fullName evidence="1">Uncharacterized protein</fullName>
    </submittedName>
</protein>
<dbReference type="AlphaFoldDB" id="Q47S10"/>
<dbReference type="EMBL" id="CP000088">
    <property type="protein sequence ID" value="AAZ54757.1"/>
    <property type="molecule type" value="Genomic_DNA"/>
</dbReference>
<organism evidence="1">
    <name type="scientific">Thermobifida fusca (strain YX)</name>
    <dbReference type="NCBI Taxonomy" id="269800"/>
    <lineage>
        <taxon>Bacteria</taxon>
        <taxon>Bacillati</taxon>
        <taxon>Actinomycetota</taxon>
        <taxon>Actinomycetes</taxon>
        <taxon>Streptosporangiales</taxon>
        <taxon>Nocardiopsidaceae</taxon>
        <taxon>Thermobifida</taxon>
    </lineage>
</organism>
<reference evidence="1" key="1">
    <citation type="submission" date="2005-07" db="EMBL/GenBank/DDBJ databases">
        <title>Complete sequence of Thermobifida fusca YX.</title>
        <authorList>
            <consortium name="US DOE Joint Genome Institute"/>
            <person name="Copeland A."/>
            <person name="Lucas S."/>
            <person name="Lapidus A."/>
            <person name="Barry K."/>
            <person name="Detter J.C."/>
            <person name="Glavina T."/>
            <person name="Hammon N."/>
            <person name="Israni S."/>
            <person name="Pitluck S."/>
            <person name="Di Bartolo G."/>
            <person name="Chain P."/>
            <person name="Schmutz J."/>
            <person name="Larimer F."/>
            <person name="Land M."/>
            <person name="Lykidis A."/>
            <person name="Richardson P."/>
        </authorList>
    </citation>
    <scope>NUCLEOTIDE SEQUENCE</scope>
    <source>
        <strain evidence="1">YX</strain>
    </source>
</reference>
<sequence>MCVSMHALPFDHGQPVIFTRGFLANQRVRDYSKLPEVLWHHRGQHSCGPMNAAEFILVGQTPSASKAQFLQLRAQTGRVVDSLG</sequence>
<dbReference type="KEGG" id="tfu:Tfu_0719"/>
<dbReference type="STRING" id="269800.Tfu_0719"/>
<proteinExistence type="predicted"/>
<accession>Q47S10</accession>